<feature type="compositionally biased region" description="Basic and acidic residues" evidence="1">
    <location>
        <begin position="1"/>
        <end position="12"/>
    </location>
</feature>
<dbReference type="EMBL" id="CP158375">
    <property type="protein sequence ID" value="XDO98072.1"/>
    <property type="molecule type" value="Genomic_DNA"/>
</dbReference>
<protein>
    <submittedName>
        <fullName evidence="2">Uncharacterized protein</fullName>
    </submittedName>
</protein>
<sequence>MDDRDTSKDEKPVQAPAARTPVDDDQREGVKRQRDHIIKLTGQDPLASRDD</sequence>
<proteinExistence type="predicted"/>
<dbReference type="RefSeq" id="WP_369061701.1">
    <property type="nucleotide sequence ID" value="NZ_CP158375.1"/>
</dbReference>
<evidence type="ECO:0000256" key="1">
    <source>
        <dbReference type="SAM" id="MobiDB-lite"/>
    </source>
</evidence>
<dbReference type="AlphaFoldDB" id="A0AB39KVN9"/>
<reference evidence="2" key="1">
    <citation type="submission" date="2024-06" db="EMBL/GenBank/DDBJ databases">
        <title>Caulobacter inopinatus, sp. nov.</title>
        <authorList>
            <person name="Donachie S.P."/>
        </authorList>
    </citation>
    <scope>NUCLEOTIDE SEQUENCE</scope>
    <source>
        <strain evidence="2">73W</strain>
    </source>
</reference>
<evidence type="ECO:0000313" key="2">
    <source>
        <dbReference type="EMBL" id="XDO98072.1"/>
    </source>
</evidence>
<feature type="region of interest" description="Disordered" evidence="1">
    <location>
        <begin position="1"/>
        <end position="51"/>
    </location>
</feature>
<feature type="compositionally biased region" description="Basic and acidic residues" evidence="1">
    <location>
        <begin position="21"/>
        <end position="38"/>
    </location>
</feature>
<accession>A0AB39KVN9</accession>
<name>A0AB39KVN9_9CAUL</name>
<gene>
    <name evidence="2" type="ORF">ABOZ73_06560</name>
</gene>
<organism evidence="2">
    <name type="scientific">Caulobacter sp. 73W</name>
    <dbReference type="NCBI Taxonomy" id="3161137"/>
    <lineage>
        <taxon>Bacteria</taxon>
        <taxon>Pseudomonadati</taxon>
        <taxon>Pseudomonadota</taxon>
        <taxon>Alphaproteobacteria</taxon>
        <taxon>Caulobacterales</taxon>
        <taxon>Caulobacteraceae</taxon>
        <taxon>Caulobacter</taxon>
    </lineage>
</organism>